<evidence type="ECO:0000313" key="1">
    <source>
        <dbReference type="EMBL" id="MCH7408176.1"/>
    </source>
</evidence>
<name>A0ABS9UVI3_9BACT</name>
<organism evidence="1 2">
    <name type="scientific">Belliella filtrata</name>
    <dbReference type="NCBI Taxonomy" id="2923435"/>
    <lineage>
        <taxon>Bacteria</taxon>
        <taxon>Pseudomonadati</taxon>
        <taxon>Bacteroidota</taxon>
        <taxon>Cytophagia</taxon>
        <taxon>Cytophagales</taxon>
        <taxon>Cyclobacteriaceae</taxon>
        <taxon>Belliella</taxon>
    </lineage>
</organism>
<dbReference type="RefSeq" id="WP_241346194.1">
    <property type="nucleotide sequence ID" value="NZ_JAKZGP010000002.1"/>
</dbReference>
<gene>
    <name evidence="1" type="ORF">MM239_02115</name>
</gene>
<keyword evidence="2" id="KW-1185">Reference proteome</keyword>
<dbReference type="Proteomes" id="UP001165489">
    <property type="component" value="Unassembled WGS sequence"/>
</dbReference>
<comment type="caution">
    <text evidence="1">The sequence shown here is derived from an EMBL/GenBank/DDBJ whole genome shotgun (WGS) entry which is preliminary data.</text>
</comment>
<evidence type="ECO:0000313" key="2">
    <source>
        <dbReference type="Proteomes" id="UP001165489"/>
    </source>
</evidence>
<reference evidence="1" key="1">
    <citation type="submission" date="2022-03" db="EMBL/GenBank/DDBJ databases">
        <title>De novo assembled genomes of Belliella spp. (Cyclobacteriaceae) strains.</title>
        <authorList>
            <person name="Szabo A."/>
            <person name="Korponai K."/>
            <person name="Felfoldi T."/>
        </authorList>
    </citation>
    <scope>NUCLEOTIDE SEQUENCE</scope>
    <source>
        <strain evidence="1">DSM 111904</strain>
    </source>
</reference>
<protein>
    <submittedName>
        <fullName evidence="1">RloB family protein</fullName>
    </submittedName>
</protein>
<proteinExistence type="predicted"/>
<sequence>MRQSRKIRIQSSPTFAFVVDGETEIWYLQMLKRNERQLRLNIKPEIPNKKSIQDQFELVENLAESEYSKVFWIIDLDTIIKESRETRKGKKQR</sequence>
<accession>A0ABS9UVI3</accession>
<dbReference type="EMBL" id="JAKZGP010000002">
    <property type="protein sequence ID" value="MCH7408176.1"/>
    <property type="molecule type" value="Genomic_DNA"/>
</dbReference>